<feature type="binding site" evidence="8">
    <location>
        <position position="9"/>
    </location>
    <ligand>
        <name>Fe cation</name>
        <dbReference type="ChEBI" id="CHEBI:24875"/>
    </ligand>
</feature>
<dbReference type="Gene3D" id="2.20.28.10">
    <property type="match status" value="1"/>
</dbReference>
<evidence type="ECO:0000256" key="6">
    <source>
        <dbReference type="ARBA" id="ARBA00023004"/>
    </source>
</evidence>
<evidence type="ECO:0000256" key="8">
    <source>
        <dbReference type="PIRSR" id="PIRSR000071-1"/>
    </source>
</evidence>
<organism evidence="10">
    <name type="scientific">Archaeoglobus fulgidus</name>
    <dbReference type="NCBI Taxonomy" id="2234"/>
    <lineage>
        <taxon>Archaea</taxon>
        <taxon>Methanobacteriati</taxon>
        <taxon>Methanobacteriota</taxon>
        <taxon>Archaeoglobi</taxon>
        <taxon>Archaeoglobales</taxon>
        <taxon>Archaeoglobaceae</taxon>
        <taxon>Archaeoglobus</taxon>
    </lineage>
</organism>
<keyword evidence="3 7" id="KW-0813">Transport</keyword>
<feature type="binding site" evidence="8">
    <location>
        <position position="6"/>
    </location>
    <ligand>
        <name>Fe cation</name>
        <dbReference type="ChEBI" id="CHEBI:24875"/>
    </ligand>
</feature>
<dbReference type="PROSITE" id="PS00202">
    <property type="entry name" value="RUBREDOXIN"/>
    <property type="match status" value="1"/>
</dbReference>
<keyword evidence="6 7" id="KW-0408">Iron</keyword>
<dbReference type="GO" id="GO:0043448">
    <property type="term" value="P:alkane catabolic process"/>
    <property type="evidence" value="ECO:0007669"/>
    <property type="project" value="TreeGrafter"/>
</dbReference>
<sequence length="53" mass="6003">MAKYQCTVCGYVYNEDEGDAESNIPPGTKWEDLPQDWVCPICGATKDQFEKID</sequence>
<evidence type="ECO:0000256" key="5">
    <source>
        <dbReference type="ARBA" id="ARBA00022982"/>
    </source>
</evidence>
<dbReference type="Pfam" id="PF00301">
    <property type="entry name" value="Rubredoxin"/>
    <property type="match status" value="1"/>
</dbReference>
<name>A0A7J3M1T4_ARCFL</name>
<feature type="binding site" evidence="8">
    <location>
        <position position="39"/>
    </location>
    <ligand>
        <name>Fe cation</name>
        <dbReference type="ChEBI" id="CHEBI:24875"/>
    </ligand>
</feature>
<dbReference type="CDD" id="cd00730">
    <property type="entry name" value="rubredoxin"/>
    <property type="match status" value="1"/>
</dbReference>
<comment type="function">
    <text evidence="1 7">Rubredoxin is a small nonheme, iron protein lacking acid-labile sulfide. Its single Fe, chelated to 4 Cys, functions as an electron acceptor and may also stabilize the conformation of the molecule.</text>
</comment>
<gene>
    <name evidence="10" type="ORF">ENT52_01270</name>
</gene>
<dbReference type="PRINTS" id="PR00163">
    <property type="entry name" value="RUBREDOXIN"/>
</dbReference>
<dbReference type="SUPFAM" id="SSF57802">
    <property type="entry name" value="Rubredoxin-like"/>
    <property type="match status" value="1"/>
</dbReference>
<reference evidence="10" key="1">
    <citation type="journal article" date="2020" name="mSystems">
        <title>Genome- and Community-Level Interaction Insights into Carbon Utilization and Element Cycling Functions of Hydrothermarchaeota in Hydrothermal Sediment.</title>
        <authorList>
            <person name="Zhou Z."/>
            <person name="Liu Y."/>
            <person name="Xu W."/>
            <person name="Pan J."/>
            <person name="Luo Z.H."/>
            <person name="Li M."/>
        </authorList>
    </citation>
    <scope>NUCLEOTIDE SEQUENCE [LARGE SCALE GENOMIC DNA]</scope>
    <source>
        <strain evidence="10">SpSt-587</strain>
    </source>
</reference>
<comment type="similarity">
    <text evidence="2 7">Belongs to the rubredoxin family.</text>
</comment>
<evidence type="ECO:0000256" key="2">
    <source>
        <dbReference type="ARBA" id="ARBA00005337"/>
    </source>
</evidence>
<evidence type="ECO:0000313" key="10">
    <source>
        <dbReference type="EMBL" id="HGT82350.1"/>
    </source>
</evidence>
<dbReference type="InterPro" id="IPR024934">
    <property type="entry name" value="Rubredoxin-like_dom"/>
</dbReference>
<dbReference type="FunFam" id="2.20.28.10:FF:000001">
    <property type="entry name" value="Rubredoxin"/>
    <property type="match status" value="1"/>
</dbReference>
<evidence type="ECO:0000256" key="4">
    <source>
        <dbReference type="ARBA" id="ARBA00022723"/>
    </source>
</evidence>
<dbReference type="PANTHER" id="PTHR47627:SF1">
    <property type="entry name" value="RUBREDOXIN-1-RELATED"/>
    <property type="match status" value="1"/>
</dbReference>
<dbReference type="GO" id="GO:0005506">
    <property type="term" value="F:iron ion binding"/>
    <property type="evidence" value="ECO:0007669"/>
    <property type="project" value="InterPro"/>
</dbReference>
<dbReference type="InterPro" id="IPR050526">
    <property type="entry name" value="Rubredoxin_ET"/>
</dbReference>
<dbReference type="EMBL" id="DSYZ01000027">
    <property type="protein sequence ID" value="HGT82350.1"/>
    <property type="molecule type" value="Genomic_DNA"/>
</dbReference>
<evidence type="ECO:0000256" key="7">
    <source>
        <dbReference type="PIRNR" id="PIRNR000071"/>
    </source>
</evidence>
<comment type="caution">
    <text evidence="10">The sequence shown here is derived from an EMBL/GenBank/DDBJ whole genome shotgun (WGS) entry which is preliminary data.</text>
</comment>
<keyword evidence="5 7" id="KW-0249">Electron transport</keyword>
<dbReference type="PROSITE" id="PS50903">
    <property type="entry name" value="RUBREDOXIN_LIKE"/>
    <property type="match status" value="1"/>
</dbReference>
<protein>
    <recommendedName>
        <fullName evidence="7">Rubredoxin</fullName>
    </recommendedName>
</protein>
<accession>A0A7J3M1T4</accession>
<dbReference type="InterPro" id="IPR024922">
    <property type="entry name" value="Rubredoxin"/>
</dbReference>
<evidence type="ECO:0000256" key="1">
    <source>
        <dbReference type="ARBA" id="ARBA00002360"/>
    </source>
</evidence>
<dbReference type="PIRSF" id="PIRSF000071">
    <property type="entry name" value="Rubredoxin"/>
    <property type="match status" value="1"/>
</dbReference>
<dbReference type="InterPro" id="IPR018527">
    <property type="entry name" value="Rubredoxin_Fe_BS"/>
</dbReference>
<evidence type="ECO:0000256" key="3">
    <source>
        <dbReference type="ARBA" id="ARBA00022448"/>
    </source>
</evidence>
<feature type="domain" description="Rubredoxin-like" evidence="9">
    <location>
        <begin position="1"/>
        <end position="52"/>
    </location>
</feature>
<dbReference type="GO" id="GO:0009055">
    <property type="term" value="F:electron transfer activity"/>
    <property type="evidence" value="ECO:0007669"/>
    <property type="project" value="InterPro"/>
</dbReference>
<dbReference type="InterPro" id="IPR024935">
    <property type="entry name" value="Rubredoxin_dom"/>
</dbReference>
<feature type="binding site" evidence="8">
    <location>
        <position position="42"/>
    </location>
    <ligand>
        <name>Fe cation</name>
        <dbReference type="ChEBI" id="CHEBI:24875"/>
    </ligand>
</feature>
<proteinExistence type="inferred from homology"/>
<dbReference type="AlphaFoldDB" id="A0A7J3M1T4"/>
<comment type="cofactor">
    <cofactor evidence="7 8">
        <name>Fe(3+)</name>
        <dbReference type="ChEBI" id="CHEBI:29034"/>
    </cofactor>
    <text evidence="7 8">Binds 1 Fe(3+) ion per subunit.</text>
</comment>
<evidence type="ECO:0000259" key="9">
    <source>
        <dbReference type="PROSITE" id="PS50903"/>
    </source>
</evidence>
<keyword evidence="4 7" id="KW-0479">Metal-binding</keyword>
<dbReference type="PANTHER" id="PTHR47627">
    <property type="entry name" value="RUBREDOXIN"/>
    <property type="match status" value="1"/>
</dbReference>